<dbReference type="Proteomes" id="UP000249547">
    <property type="component" value="Unassembled WGS sequence"/>
</dbReference>
<comment type="caution">
    <text evidence="1">The sequence shown here is derived from an EMBL/GenBank/DDBJ whole genome shotgun (WGS) entry which is preliminary data.</text>
</comment>
<proteinExistence type="predicted"/>
<gene>
    <name evidence="1" type="ORF">LX64_01439</name>
</gene>
<accession>A0A327QXT3</accession>
<dbReference type="AlphaFoldDB" id="A0A327QXT3"/>
<dbReference type="Pfam" id="PF18616">
    <property type="entry name" value="CdiI_3"/>
    <property type="match status" value="1"/>
</dbReference>
<keyword evidence="2" id="KW-1185">Reference proteome</keyword>
<protein>
    <submittedName>
        <fullName evidence="1">Uncharacterized protein</fullName>
    </submittedName>
</protein>
<dbReference type="EMBL" id="QLLL01000002">
    <property type="protein sequence ID" value="RAJ08785.1"/>
    <property type="molecule type" value="Genomic_DNA"/>
</dbReference>
<reference evidence="1 2" key="1">
    <citation type="submission" date="2018-06" db="EMBL/GenBank/DDBJ databases">
        <title>Genomic Encyclopedia of Archaeal and Bacterial Type Strains, Phase II (KMG-II): from individual species to whole genera.</title>
        <authorList>
            <person name="Goeker M."/>
        </authorList>
    </citation>
    <scope>NUCLEOTIDE SEQUENCE [LARGE SCALE GENOMIC DNA]</scope>
    <source>
        <strain evidence="1 2">DSM 23857</strain>
    </source>
</reference>
<name>A0A327QXT3_9BACT</name>
<dbReference type="OrthoDB" id="4829274at2"/>
<evidence type="ECO:0000313" key="2">
    <source>
        <dbReference type="Proteomes" id="UP000249547"/>
    </source>
</evidence>
<dbReference type="CDD" id="cd20691">
    <property type="entry name" value="CdiI_EC536-like"/>
    <property type="match status" value="1"/>
</dbReference>
<dbReference type="RefSeq" id="WP_111596893.1">
    <property type="nucleotide sequence ID" value="NZ_QLLL01000002.1"/>
</dbReference>
<dbReference type="InterPro" id="IPR040547">
    <property type="entry name" value="CdiI"/>
</dbReference>
<organism evidence="1 2">
    <name type="scientific">Chitinophaga skermanii</name>
    <dbReference type="NCBI Taxonomy" id="331697"/>
    <lineage>
        <taxon>Bacteria</taxon>
        <taxon>Pseudomonadati</taxon>
        <taxon>Bacteroidota</taxon>
        <taxon>Chitinophagia</taxon>
        <taxon>Chitinophagales</taxon>
        <taxon>Chitinophagaceae</taxon>
        <taxon>Chitinophaga</taxon>
    </lineage>
</organism>
<sequence>MNVDISIEALENNYWQDIDFPTKLVSDVHALRKKKLTDLLPWEIMTAIGQEVGLEYTLPLAIELLKLGIGIEAKYYPGDLLKTVLQTKDDYWLAHKKNWEELMSLMEANILLLPGLDIDKNTLKEIHIQYDKFRILYPLRK</sequence>
<evidence type="ECO:0000313" key="1">
    <source>
        <dbReference type="EMBL" id="RAJ08785.1"/>
    </source>
</evidence>